<dbReference type="RefSeq" id="WP_104427520.1">
    <property type="nucleotide sequence ID" value="NZ_PTIZ01000001.1"/>
</dbReference>
<dbReference type="EMBL" id="PTIZ01000001">
    <property type="protein sequence ID" value="PPK78171.1"/>
    <property type="molecule type" value="Genomic_DNA"/>
</dbReference>
<evidence type="ECO:0000313" key="1">
    <source>
        <dbReference type="EMBL" id="PPK78171.1"/>
    </source>
</evidence>
<dbReference type="AlphaFoldDB" id="A0A2S6HLD1"/>
<proteinExistence type="predicted"/>
<protein>
    <submittedName>
        <fullName evidence="1">Uncharacterized protein</fullName>
    </submittedName>
</protein>
<gene>
    <name evidence="1" type="ORF">B0F87_101553</name>
</gene>
<name>A0A2S6HLD1_9GAMM</name>
<accession>A0A2S6HLD1</accession>
<comment type="caution">
    <text evidence="1">The sequence shown here is derived from an EMBL/GenBank/DDBJ whole genome shotgun (WGS) entry which is preliminary data.</text>
</comment>
<sequence>MATPYGVTITMSASTVTSLINGTFSLYGFKAVQTTQSGGAPLVWFKTLNYSTTTAVSWQEQYQAYTSNSSIIANGQIIASNSNNINLGQTMNVATGGIGTVVNDGTDLAISILNQTTTQYTCGISQTATDGSMNPLCAFPLYGGNMDVMAPIEKILLMFSSNQINTGTVIQKAYSPGIFIDLTANNNVNVAYDLNTGWSWGGYSWAQSVTANAAMSPLLIQS</sequence>
<reference evidence="1 2" key="1">
    <citation type="submission" date="2018-02" db="EMBL/GenBank/DDBJ databases">
        <title>Subsurface microbial communities from deep shales in Ohio and West Virginia, USA.</title>
        <authorList>
            <person name="Wrighton K."/>
        </authorList>
    </citation>
    <scope>NUCLEOTIDE SEQUENCE [LARGE SCALE GENOMIC DNA]</scope>
    <source>
        <strain evidence="1 2">OWC-DMM</strain>
    </source>
</reference>
<organism evidence="1 2">
    <name type="scientific">Methylobacter tundripaludum</name>
    <dbReference type="NCBI Taxonomy" id="173365"/>
    <lineage>
        <taxon>Bacteria</taxon>
        <taxon>Pseudomonadati</taxon>
        <taxon>Pseudomonadota</taxon>
        <taxon>Gammaproteobacteria</taxon>
        <taxon>Methylococcales</taxon>
        <taxon>Methylococcaceae</taxon>
        <taxon>Methylobacter</taxon>
    </lineage>
</organism>
<evidence type="ECO:0000313" key="2">
    <source>
        <dbReference type="Proteomes" id="UP000240010"/>
    </source>
</evidence>
<dbReference type="Proteomes" id="UP000240010">
    <property type="component" value="Unassembled WGS sequence"/>
</dbReference>